<evidence type="ECO:0008006" key="3">
    <source>
        <dbReference type="Google" id="ProtNLM"/>
    </source>
</evidence>
<dbReference type="EMBL" id="JXAL01000014">
    <property type="protein sequence ID" value="KIL36248.1"/>
    <property type="molecule type" value="Genomic_DNA"/>
</dbReference>
<protein>
    <recommendedName>
        <fullName evidence="3">CYTH domain-containing protein</fullName>
    </recommendedName>
</protein>
<dbReference type="RefSeq" id="WP_041062235.1">
    <property type="nucleotide sequence ID" value="NZ_JXAL01000014.1"/>
</dbReference>
<dbReference type="Proteomes" id="UP000054526">
    <property type="component" value="Unassembled WGS sequence"/>
</dbReference>
<accession>A0ABR5A655</accession>
<name>A0ABR5A655_9BACL</name>
<evidence type="ECO:0000313" key="1">
    <source>
        <dbReference type="EMBL" id="KIL36248.1"/>
    </source>
</evidence>
<keyword evidence="2" id="KW-1185">Reference proteome</keyword>
<proteinExistence type="predicted"/>
<organism evidence="1 2">
    <name type="scientific">Cohnella kolymensis</name>
    <dbReference type="NCBI Taxonomy" id="1590652"/>
    <lineage>
        <taxon>Bacteria</taxon>
        <taxon>Bacillati</taxon>
        <taxon>Bacillota</taxon>
        <taxon>Bacilli</taxon>
        <taxon>Bacillales</taxon>
        <taxon>Paenibacillaceae</taxon>
        <taxon>Cohnella</taxon>
    </lineage>
</organism>
<gene>
    <name evidence="1" type="ORF">SD71_09595</name>
</gene>
<sequence length="199" mass="23857">MNRSHEVEYCNLELRFDRRQIQNLIRELIQEGYSLYWNESEHQFIVSVRTGRKLLKLRFQRVQSRYKMVGDYLIKDEKLAHWIEKLINDSRGHAIVKRFRDRQVLVIENIMFGEIIRLVEVSGMEHRIIFQKRPQITVEDMVQAFKSKRAEQRAAVLRLEIDYELAVLHEALEQGLTDIVEQCKQKLGGMRKEMLLLEM</sequence>
<evidence type="ECO:0000313" key="2">
    <source>
        <dbReference type="Proteomes" id="UP000054526"/>
    </source>
</evidence>
<reference evidence="1 2" key="1">
    <citation type="submission" date="2014-12" db="EMBL/GenBank/DDBJ databases">
        <title>Draft genome sequence of Cohnella kolymensis strain B-2846.</title>
        <authorList>
            <person name="Karlyshev A.V."/>
            <person name="Kudryashova E.B."/>
        </authorList>
    </citation>
    <scope>NUCLEOTIDE SEQUENCE [LARGE SCALE GENOMIC DNA]</scope>
    <source>
        <strain evidence="1 2">VKM B-2846</strain>
    </source>
</reference>
<comment type="caution">
    <text evidence="1">The sequence shown here is derived from an EMBL/GenBank/DDBJ whole genome shotgun (WGS) entry which is preliminary data.</text>
</comment>